<dbReference type="OrthoDB" id="7056977at2"/>
<reference evidence="1 2" key="1">
    <citation type="submission" date="2017-08" db="EMBL/GenBank/DDBJ databases">
        <title>Halovibrio sewagensis sp. nov., isolated from wastewater of high salinity.</title>
        <authorList>
            <person name="Dong X."/>
            <person name="Zhang G."/>
        </authorList>
    </citation>
    <scope>NUCLEOTIDE SEQUENCE [LARGE SCALE GENOMIC DNA]</scope>
    <source>
        <strain evidence="1 2">YL5-2</strain>
    </source>
</reference>
<dbReference type="Proteomes" id="UP000218896">
    <property type="component" value="Unassembled WGS sequence"/>
</dbReference>
<dbReference type="EMBL" id="NSKD01000001">
    <property type="protein sequence ID" value="PAU82157.1"/>
    <property type="molecule type" value="Genomic_DNA"/>
</dbReference>
<dbReference type="RefSeq" id="WP_095616253.1">
    <property type="nucleotide sequence ID" value="NZ_NSKD01000001.1"/>
</dbReference>
<dbReference type="AlphaFoldDB" id="A0A2A2FBV4"/>
<comment type="caution">
    <text evidence="1">The sequence shown here is derived from an EMBL/GenBank/DDBJ whole genome shotgun (WGS) entry which is preliminary data.</text>
</comment>
<gene>
    <name evidence="1" type="ORF">CK501_03125</name>
</gene>
<name>A0A2A2FBV4_9GAMM</name>
<proteinExistence type="predicted"/>
<protein>
    <submittedName>
        <fullName evidence="1">Uncharacterized protein</fullName>
    </submittedName>
</protein>
<accession>A0A2A2FBV4</accession>
<sequence length="263" mass="27774">MPWQLTGIHGTIGSCPPEDLLTPGLGAQPRVPDDQGQCRIPGVEAGDVHDRLIEVIEPLLLPGQPNWVVLPASEQDQRLGWEQQVGDRAEIGFGRGWSALAMSQLNRLGTTGRVIAARMIGADEEGVEAVVALDWTPSDQGLELVFSQVDGRPEGGTDPGALIRKGGEVVTQPEAVLCPGTGSDGYLDQLYPALAALGDWVQSEVRWSFPEASLGALGVAGCLFGWAWLVQGYNLGEFTETTAVLAMDESALVGLSLVRPAGA</sequence>
<organism evidence="1 2">
    <name type="scientific">Halovibrio salipaludis</name>
    <dbReference type="NCBI Taxonomy" id="2032626"/>
    <lineage>
        <taxon>Bacteria</taxon>
        <taxon>Pseudomonadati</taxon>
        <taxon>Pseudomonadota</taxon>
        <taxon>Gammaproteobacteria</taxon>
        <taxon>Oceanospirillales</taxon>
        <taxon>Halomonadaceae</taxon>
        <taxon>Halovibrio</taxon>
    </lineage>
</organism>
<keyword evidence="2" id="KW-1185">Reference proteome</keyword>
<evidence type="ECO:0000313" key="1">
    <source>
        <dbReference type="EMBL" id="PAU82157.1"/>
    </source>
</evidence>
<evidence type="ECO:0000313" key="2">
    <source>
        <dbReference type="Proteomes" id="UP000218896"/>
    </source>
</evidence>